<sequence length="3087" mass="352854">MNGNEENSGILVGNTVYALMNHRFHVSRNERTQWFFRHLNKKIKLPPEKDGIAPDSEIEIISIYPHDPPSDWSPSTRHNYQYFITQSTNVVYLSKVNKAVYCIDMSPSMSAVDIQHGQVMLDEIAGALKNSVDGVVRPFVIPGTSYLFEPNLFVTVIVHTPFFTTPAQQVLVQGWRVTSENVDEFLSAIFKQLEILEDTIATVSGLVHDEIDENRQQQAESERLVGGLFEEVPEKQIIGSGISMVSPDSGFINLLRYGMLALRLLPQSSLSNLIVVTDGMINLPDIQVLESVLSQLRSNAVAVSFLHVGSQFHPNCCHGLVPYSELLQFIATATVGTYIPCPQKLEGNAGYNVYQEALITWSLRKRKFPEFYITPKSGEMSSSDHNFCGYGEPQLQTKRHCEEHLCGSLSNVICCRLHEGYLIRSVHLRDSNLEVVMVLPWSYLIYIEYIIRTEWPEKKDSKNIIRYMVCIKAPYDFLNDITSLTKKKFLSPYRQAVISKFWCTLKTLTHTDKFLSHLDSFPENNMAYTIPDGIRNGVPLFYLPTNGALPELSSSGAGCSQIAQFWRPVVMLEPNVWPKWFHTHRLGIILQPDQPLPHTLNSVPSNARVNALQCRQAEAALYSCLKKLTAFTLIENHSYIKILSVTDCDISSPRWFYIVRVTSKPPCSVIHIAFLGGTPGRVRHQVVETIKEEIRKLKIPQRSDAMTKKNDLESHLRSEVECCTVINKPLEKILIRYERMPCEFGTVIFPDGTQPVSAAKPLKPTSTLITTLSRYLHHKRSIWDAHTPSASHNNLLPTMLTTLTRMRLQEGFRFAHCSAGIINMVLEVQMKCYDEEDPGKECSGRFQPCVIQYVLFPPHVTSSSMKSSVSGEDTGDEAENELRTELITECWIEPQHGIVTSCSKNKHYTENLHYHQIADHIWKLDAECISNLLTFDHLQLMCHNQEIAPPLALDPTSHHNNPLENWPHAVAIQDERIHRIPFAYNLMNLLPKCQQAELLNDMFVQVLTDDWNSRNRNDAPNNLLMENILSLLQELHHRELHLSDHESAQLLELIIGRTRDSSLHPIPFAKGSGDEIKLTTRSEMLSHFIKKHKASIPKWRCFVKSMASTHCVLTFIPASFHDLKLLMLASDNKMFKHFDSLGSDSRESKMPSEMYCLSENDSLSIRNNVFINSKCSSRQDIDSHYSGEDVIFEPIASHKEIEQPFRSRSSSWDPMKKQNEAHKIDLKRIRTSSVGSKMKPASLIKTVIENNCEYNRKMDEENSKLVYGSITLPIYVYDCPLSNLVDALIFKASFERRPDIFRDEKSAPHGNANEENSSSSPDEMDLHHHCRVITQAFNKCFVVALFKSLHLNHKINSHDINLAVQECKETLLEIDITKYLQTVCGHFKNSNGPGCDSSHRFASPCLPQEMFPLQRLIKQRFLEILTVCFKQVPASPDFFFCCPPPQLSRLVDTGLDIASQRLNDVDFDALTLQSDIIDFSSHHNSIIGVWERAGVDSTLDDARTSLLSNMDSDSVSDNLIDVGDDLFPLFLHLVCSVSTPERGLWIANPVKVLPTCFGELFTNTRDLMDTDLGNLKVVLGMHCLTLPPSFPADLPQGESCPQSANALSSLYFEANQPEHNNGEMARGTERLQYLPEQQHRAVNKCIAEIEWFLRDEIALFLLESQPITETTLNFVVNHISNSDGRYTCTMNTVQLDFVFGAEHSLERFIDEFSKMKIQGYQLAKTEDYYYLIKSNEPPAFHGRYRFPFPGGAYPNNQKDDEENVFPKCILNELKNDWADSLDKAYYACKYKWIKELGGYRSTMPNFWLIMKIDESKVTIYFHCKFLEVPTEEVQHYKDIHLNTLDNIDNVCKSVNQTLLLHSLHETRMCDPLLEPEEPEEVWKPNSYMKYIDDNADNDVRGSRLELVNKFHPGWFSCRVVWQAHFVLHPRLKTGPGKPGLSRAIQALKTILNRFSVNNRTNMFVYQDSSGSNVFYLRLHENVRSLNRNNLDDDNSPGSVSRSSSINSLTNKRMQDESLQKDMRPRLKSFGENMETTTLHEDILTLKVHGISDAGGEVTHELVQVLQNRLDDAVLEVVSVMLARNPMCKLTPDDVHFIQKPHLKAGHIIQFTIPTTAENSLEALAFYLRQNLLQFLFLPKYTDTRHTFQDFSEPEGSSRRINESNIYLYNQSPVSGNKGIACLAVAIVDNMGNIVSNREMCKSTITCEKQVLDPAVFQGIQMKEVDEDNRSSDSVMVMEVRLWKQGRVNMDLLIQKLKNIIKYSLWDLITEYNILNTPIKERISAGNHESIEMNRTFYNVIPGWLQNGHELNVPAVKIYCIELSTRHAVGIMLREMKHIISLHELSTHVFIDKEDHSGAYLHTTELDSACTLKCFIISSSANQCVHDMNDGSKEGRDSSAKSGLLQYMPRQRFLIAIISNQKVVVYTYNWSKDRVEDLSKLMSQLGIWLRSRSSFLIGVFTQKMGLFHNPPLSRKSVNQMITSEVCDLENLLTFTLNATPRKASMNSVVNTAQVLRDSDPVSFTPKKIMANDAVAASIEQIIGIKVADKKDQQDKLHIMWQSRGITPYIPLSDETLELFLKHSRVFHYCLTPFLFHPRWRYKSAATQDHKLNSNFPEVLTEDFSWHHSVCSHFINDYKHYLQTLGYIPVQTAPNTPRRLRKPDKNVKTEEDSKIYMQKSLIGGIIMIEISLTEPFLQIKLHGIECARLQPKPLTNLILQIVLNFLDECSKIRVSMHLHSFTYDYHLKSLEWYIIGQPSYLPRDYHLTSFLDDFLKYYPKAPNFASSLLYMNNLVGTNLSTSPSQLYDFLLGHEKDYGMDVLRMIPNDSASRANIYKTTQENEFVLVRHEADIFKNHSLKQFHEPFNNFNITLIISCDKGSSNNKIKLNYYVVLTCSRQESVHYLGYYSFQEQTLLRIMLTQAAVIRDEIDYMVNKGSTDCRVHLLWNKLLSNAPQNALSYSGLFELKSLAHVETFVEIDQSLSAVLHQPFPWYQGLMKVLSNKYTVDKCKIFTSPDNTTHHLLIIHPRFLDGFVMLTIDLSVCHGELSIIFRQTDQEKRDLEIESIYSLYEGVVNACCFHLWVSLLNT</sequence>
<dbReference type="PANTHER" id="PTHR14918">
    <property type="entry name" value="KICSTOR COMPLEX PROTEIN SZT2"/>
    <property type="match status" value="1"/>
</dbReference>
<organism evidence="2 3">
    <name type="scientific">Apolygus lucorum</name>
    <name type="common">Small green plant bug</name>
    <name type="synonym">Lygocoris lucorum</name>
    <dbReference type="NCBI Taxonomy" id="248454"/>
    <lineage>
        <taxon>Eukaryota</taxon>
        <taxon>Metazoa</taxon>
        <taxon>Ecdysozoa</taxon>
        <taxon>Arthropoda</taxon>
        <taxon>Hexapoda</taxon>
        <taxon>Insecta</taxon>
        <taxon>Pterygota</taxon>
        <taxon>Neoptera</taxon>
        <taxon>Paraneoptera</taxon>
        <taxon>Hemiptera</taxon>
        <taxon>Heteroptera</taxon>
        <taxon>Panheteroptera</taxon>
        <taxon>Cimicomorpha</taxon>
        <taxon>Miridae</taxon>
        <taxon>Mirini</taxon>
        <taxon>Apolygus</taxon>
    </lineage>
</organism>
<dbReference type="Proteomes" id="UP000466442">
    <property type="component" value="Linkage Group LG1"/>
</dbReference>
<dbReference type="PANTHER" id="PTHR14918:SF3">
    <property type="entry name" value="KICSTOR COMPLEX PROTEIN SZT2"/>
    <property type="match status" value="1"/>
</dbReference>
<proteinExistence type="predicted"/>
<reference evidence="2" key="1">
    <citation type="journal article" date="2021" name="Mol. Ecol. Resour.">
        <title>Apolygus lucorum genome provides insights into omnivorousness and mesophyll feeding.</title>
        <authorList>
            <person name="Liu Y."/>
            <person name="Liu H."/>
            <person name="Wang H."/>
            <person name="Huang T."/>
            <person name="Liu B."/>
            <person name="Yang B."/>
            <person name="Yin L."/>
            <person name="Li B."/>
            <person name="Zhang Y."/>
            <person name="Zhang S."/>
            <person name="Jiang F."/>
            <person name="Zhang X."/>
            <person name="Ren Y."/>
            <person name="Wang B."/>
            <person name="Wang S."/>
            <person name="Lu Y."/>
            <person name="Wu K."/>
            <person name="Fan W."/>
            <person name="Wang G."/>
        </authorList>
    </citation>
    <scope>NUCLEOTIDE SEQUENCE</scope>
    <source>
        <strain evidence="2">12Hb</strain>
    </source>
</reference>
<evidence type="ECO:0008006" key="4">
    <source>
        <dbReference type="Google" id="ProtNLM"/>
    </source>
</evidence>
<dbReference type="OrthoDB" id="43547at2759"/>
<name>A0A8S9Y3T7_APOLU</name>
<evidence type="ECO:0000313" key="2">
    <source>
        <dbReference type="EMBL" id="KAF6215940.1"/>
    </source>
</evidence>
<comment type="caution">
    <text evidence="2">The sequence shown here is derived from an EMBL/GenBank/DDBJ whole genome shotgun (WGS) entry which is preliminary data.</text>
</comment>
<evidence type="ECO:0000313" key="3">
    <source>
        <dbReference type="Proteomes" id="UP000466442"/>
    </source>
</evidence>
<feature type="region of interest" description="Disordered" evidence="1">
    <location>
        <begin position="1301"/>
        <end position="1323"/>
    </location>
</feature>
<evidence type="ECO:0000256" key="1">
    <source>
        <dbReference type="SAM" id="MobiDB-lite"/>
    </source>
</evidence>
<dbReference type="EMBL" id="WIXP02000001">
    <property type="protein sequence ID" value="KAF6215940.1"/>
    <property type="molecule type" value="Genomic_DNA"/>
</dbReference>
<dbReference type="InterPro" id="IPR033228">
    <property type="entry name" value="SZT2"/>
</dbReference>
<gene>
    <name evidence="2" type="ORF">GE061_000277</name>
</gene>
<protein>
    <recommendedName>
        <fullName evidence="4">Protein SZT2</fullName>
    </recommendedName>
</protein>
<feature type="compositionally biased region" description="Polar residues" evidence="1">
    <location>
        <begin position="1996"/>
        <end position="2011"/>
    </location>
</feature>
<accession>A0A8S9Y3T7</accession>
<keyword evidence="3" id="KW-1185">Reference proteome</keyword>
<dbReference type="GO" id="GO:0005777">
    <property type="term" value="C:peroxisome"/>
    <property type="evidence" value="ECO:0007669"/>
    <property type="project" value="InterPro"/>
</dbReference>
<feature type="region of interest" description="Disordered" evidence="1">
    <location>
        <begin position="1987"/>
        <end position="2020"/>
    </location>
</feature>